<accession>F7PJ41</accession>
<evidence type="ECO:0000313" key="2">
    <source>
        <dbReference type="EMBL" id="CCQ33006.1"/>
    </source>
</evidence>
<dbReference type="eggNOG" id="arCOG02105">
    <property type="taxonomic scope" value="Archaea"/>
</dbReference>
<dbReference type="STRING" id="1033806.HTIA_0866"/>
<feature type="domain" description="Polymerase beta nucleotidyltransferase" evidence="1">
    <location>
        <begin position="21"/>
        <end position="109"/>
    </location>
</feature>
<dbReference type="InterPro" id="IPR043519">
    <property type="entry name" value="NT_sf"/>
</dbReference>
<sequence>MTNDRADPSVEDSVDIEGLRRYLAGTDVAFAVLFGSYATGTSHDSSDVDVAVQFPAAMTPKERFHRRNRIDAELQAYAEQFIDVSDIEDLPLPVVRRALRDGIRLVGDQQAIDAYCERIEAEYETSAAARKRERQEFIDRLAKGEL</sequence>
<evidence type="ECO:0000313" key="4">
    <source>
        <dbReference type="Proteomes" id="UP000003861"/>
    </source>
</evidence>
<dbReference type="HOGENOM" id="CLU_142038_0_0_2"/>
<proteinExistence type="predicted"/>
<evidence type="ECO:0000313" key="5">
    <source>
        <dbReference type="Proteomes" id="UP000015381"/>
    </source>
</evidence>
<keyword evidence="3" id="KW-0808">Transferase</keyword>
<dbReference type="GO" id="GO:0016740">
    <property type="term" value="F:transferase activity"/>
    <property type="evidence" value="ECO:0007669"/>
    <property type="project" value="UniProtKB-KW"/>
</dbReference>
<dbReference type="Gene3D" id="3.30.460.10">
    <property type="entry name" value="Beta Polymerase, domain 2"/>
    <property type="match status" value="1"/>
</dbReference>
<dbReference type="PANTHER" id="PTHR43852">
    <property type="entry name" value="NUCLEOTIDYLTRANSFERASE"/>
    <property type="match status" value="1"/>
</dbReference>
<reference evidence="2 5" key="3">
    <citation type="journal article" date="2014" name="Environ. Microbiol.">
        <title>Halorhabdus tiamatea: proteogenomics and glycosidase activity measurements identify the first cultivated euryarchaeon from a deep-sea anoxic brine lake as potential polysaccharide degrader.</title>
        <authorList>
            <person name="Werner J."/>
            <person name="Ferrer M."/>
            <person name="Michel G."/>
            <person name="Mann A.J."/>
            <person name="Huang S."/>
            <person name="Juarez S."/>
            <person name="Ciordia S."/>
            <person name="Albar J.P."/>
            <person name="Alcaide M."/>
            <person name="La Cono V."/>
            <person name="Yakimov M.M."/>
            <person name="Antunes A."/>
            <person name="Taborda M."/>
            <person name="Da Costa M.S."/>
            <person name="Amann R.I."/>
            <person name="Gloeckner F.O."/>
            <person name="Golyshina O.V."/>
            <person name="Golyshin P.N."/>
            <person name="Teeling H."/>
        </authorList>
    </citation>
    <scope>NUCLEOTIDE SEQUENCE [LARGE SCALE GENOMIC DNA]</scope>
    <source>
        <strain evidence="5">SARL4B</strain>
        <strain evidence="2">Type strain: SARL4B</strain>
    </source>
</reference>
<evidence type="ECO:0000313" key="3">
    <source>
        <dbReference type="EMBL" id="ERJ06855.1"/>
    </source>
</evidence>
<dbReference type="SUPFAM" id="SSF81301">
    <property type="entry name" value="Nucleotidyltransferase"/>
    <property type="match status" value="1"/>
</dbReference>
<keyword evidence="5" id="KW-1185">Reference proteome</keyword>
<dbReference type="CDD" id="cd05403">
    <property type="entry name" value="NT_KNTase_like"/>
    <property type="match status" value="1"/>
</dbReference>
<dbReference type="PANTHER" id="PTHR43852:SF3">
    <property type="entry name" value="NUCLEOTIDYLTRANSFERASE"/>
    <property type="match status" value="1"/>
</dbReference>
<dbReference type="Proteomes" id="UP000003861">
    <property type="component" value="Unassembled WGS sequence"/>
</dbReference>
<dbReference type="EMBL" id="AFNT02000009">
    <property type="protein sequence ID" value="ERJ06855.1"/>
    <property type="molecule type" value="Genomic_DNA"/>
</dbReference>
<dbReference type="RefSeq" id="WP_008525742.1">
    <property type="nucleotide sequence ID" value="NC_021921.1"/>
</dbReference>
<dbReference type="InterPro" id="IPR041633">
    <property type="entry name" value="Polbeta"/>
</dbReference>
<evidence type="ECO:0000259" key="1">
    <source>
        <dbReference type="Pfam" id="PF18765"/>
    </source>
</evidence>
<dbReference type="InterPro" id="IPR052930">
    <property type="entry name" value="TA_antitoxin_MntA"/>
</dbReference>
<organism evidence="3 4">
    <name type="scientific">Halorhabdus tiamatea SARL4B</name>
    <dbReference type="NCBI Taxonomy" id="1033806"/>
    <lineage>
        <taxon>Archaea</taxon>
        <taxon>Methanobacteriati</taxon>
        <taxon>Methanobacteriota</taxon>
        <taxon>Stenosarchaea group</taxon>
        <taxon>Halobacteria</taxon>
        <taxon>Halobacteriales</taxon>
        <taxon>Haloarculaceae</taxon>
        <taxon>Halorhabdus</taxon>
    </lineage>
</organism>
<reference evidence="3 4" key="2">
    <citation type="journal article" date="2013" name="PLoS ONE">
        <title>INDIGO - INtegrated Data Warehouse of MIcrobial GenOmes with Examples from the Red Sea Extremophiles.</title>
        <authorList>
            <person name="Alam I."/>
            <person name="Antunes A."/>
            <person name="Kamau A.A."/>
            <person name="Ba Alawi W."/>
            <person name="Kalkatawi M."/>
            <person name="Stingl U."/>
            <person name="Bajic V.B."/>
        </authorList>
    </citation>
    <scope>NUCLEOTIDE SEQUENCE [LARGE SCALE GENOMIC DNA]</scope>
    <source>
        <strain evidence="3 4">SARL4B</strain>
    </source>
</reference>
<dbReference type="EMBL" id="HF571520">
    <property type="protein sequence ID" value="CCQ33006.1"/>
    <property type="molecule type" value="Genomic_DNA"/>
</dbReference>
<name>F7PJ41_9EURY</name>
<dbReference type="Proteomes" id="UP000015381">
    <property type="component" value="Chromosome I"/>
</dbReference>
<dbReference type="NCBIfam" id="NF047752">
    <property type="entry name" value="MntA_antitoxin"/>
    <property type="match status" value="1"/>
</dbReference>
<dbReference type="KEGG" id="hti:HTIA_0866"/>
<gene>
    <name evidence="3" type="ORF">HLRTI_001114</name>
    <name evidence="2" type="ORF">HTIA_0866</name>
</gene>
<dbReference type="GeneID" id="23797800"/>
<dbReference type="Pfam" id="PF18765">
    <property type="entry name" value="Polbeta"/>
    <property type="match status" value="1"/>
</dbReference>
<protein>
    <submittedName>
        <fullName evidence="3">Nucleotidyltransferase protein</fullName>
    </submittedName>
</protein>
<reference evidence="3 4" key="1">
    <citation type="journal article" date="2011" name="J. Bacteriol.">
        <title>Genome sequence of Halorhabdus tiamatea, the first archaeon isolated from a deep-sea anoxic brine lake.</title>
        <authorList>
            <person name="Antunes A."/>
            <person name="Alam I."/>
            <person name="Bajic V.B."/>
            <person name="Stingl U."/>
        </authorList>
    </citation>
    <scope>NUCLEOTIDE SEQUENCE [LARGE SCALE GENOMIC DNA]</scope>
    <source>
        <strain evidence="3 4">SARL4B</strain>
    </source>
</reference>
<dbReference type="AlphaFoldDB" id="F7PJ41"/>
<dbReference type="OrthoDB" id="61846at2157"/>